<reference evidence="6 7" key="2">
    <citation type="submission" date="2019-08" db="EMBL/GenBank/DDBJ databases">
        <title>Amycolatopsis acidicola sp. nov., isolated from peat swamp forest soil.</title>
        <authorList>
            <person name="Srisuk N."/>
        </authorList>
    </citation>
    <scope>NUCLEOTIDE SEQUENCE [LARGE SCALE GENOMIC DNA]</scope>
    <source>
        <strain evidence="6 7">TBRC 6029</strain>
    </source>
</reference>
<dbReference type="PANTHER" id="PTHR30055:SF234">
    <property type="entry name" value="HTH-TYPE TRANSCRIPTIONAL REGULATOR BETI"/>
    <property type="match status" value="1"/>
</dbReference>
<evidence type="ECO:0000256" key="1">
    <source>
        <dbReference type="ARBA" id="ARBA00023015"/>
    </source>
</evidence>
<dbReference type="PROSITE" id="PS50977">
    <property type="entry name" value="HTH_TETR_2"/>
    <property type="match status" value="1"/>
</dbReference>
<gene>
    <name evidence="6" type="ORF">FNH05_07880</name>
</gene>
<keyword evidence="3" id="KW-0804">Transcription</keyword>
<dbReference type="Gene3D" id="1.10.357.10">
    <property type="entry name" value="Tetracycline Repressor, domain 2"/>
    <property type="match status" value="1"/>
</dbReference>
<dbReference type="Proteomes" id="UP000320011">
    <property type="component" value="Unassembled WGS sequence"/>
</dbReference>
<feature type="domain" description="HTH tetR-type" evidence="5">
    <location>
        <begin position="6"/>
        <end position="66"/>
    </location>
</feature>
<evidence type="ECO:0000256" key="3">
    <source>
        <dbReference type="ARBA" id="ARBA00023163"/>
    </source>
</evidence>
<dbReference type="InterPro" id="IPR050109">
    <property type="entry name" value="HTH-type_TetR-like_transc_reg"/>
</dbReference>
<dbReference type="Pfam" id="PF00440">
    <property type="entry name" value="TetR_N"/>
    <property type="match status" value="1"/>
</dbReference>
<evidence type="ECO:0000259" key="5">
    <source>
        <dbReference type="PROSITE" id="PS50977"/>
    </source>
</evidence>
<dbReference type="RefSeq" id="WP_144586664.1">
    <property type="nucleotide sequence ID" value="NZ_VJWX01000048.1"/>
</dbReference>
<dbReference type="AlphaFoldDB" id="A0A558D731"/>
<evidence type="ECO:0000256" key="4">
    <source>
        <dbReference type="PROSITE-ProRule" id="PRU00335"/>
    </source>
</evidence>
<dbReference type="PANTHER" id="PTHR30055">
    <property type="entry name" value="HTH-TYPE TRANSCRIPTIONAL REGULATOR RUTR"/>
    <property type="match status" value="1"/>
</dbReference>
<keyword evidence="7" id="KW-1185">Reference proteome</keyword>
<dbReference type="InterPro" id="IPR001647">
    <property type="entry name" value="HTH_TetR"/>
</dbReference>
<dbReference type="EMBL" id="VJWX01000048">
    <property type="protein sequence ID" value="TVT56834.1"/>
    <property type="molecule type" value="Genomic_DNA"/>
</dbReference>
<comment type="caution">
    <text evidence="6">The sequence shown here is derived from an EMBL/GenBank/DDBJ whole genome shotgun (WGS) entry which is preliminary data.</text>
</comment>
<name>A0A558D731_9PSEU</name>
<dbReference type="SUPFAM" id="SSF46689">
    <property type="entry name" value="Homeodomain-like"/>
    <property type="match status" value="1"/>
</dbReference>
<dbReference type="Pfam" id="PF21597">
    <property type="entry name" value="TetR_C_43"/>
    <property type="match status" value="1"/>
</dbReference>
<evidence type="ECO:0000256" key="2">
    <source>
        <dbReference type="ARBA" id="ARBA00023125"/>
    </source>
</evidence>
<accession>A0A558D731</accession>
<proteinExistence type="predicted"/>
<organism evidence="6 7">
    <name type="scientific">Amycolatopsis rhizosphaerae</name>
    <dbReference type="NCBI Taxonomy" id="2053003"/>
    <lineage>
        <taxon>Bacteria</taxon>
        <taxon>Bacillati</taxon>
        <taxon>Actinomycetota</taxon>
        <taxon>Actinomycetes</taxon>
        <taxon>Pseudonocardiales</taxon>
        <taxon>Pseudonocardiaceae</taxon>
        <taxon>Amycolatopsis</taxon>
    </lineage>
</organism>
<feature type="DNA-binding region" description="H-T-H motif" evidence="4">
    <location>
        <begin position="29"/>
        <end position="48"/>
    </location>
</feature>
<protein>
    <submittedName>
        <fullName evidence="6">Helix-turn-helix transcriptional regulator</fullName>
    </submittedName>
</protein>
<dbReference type="PRINTS" id="PR00455">
    <property type="entry name" value="HTHTETR"/>
</dbReference>
<evidence type="ECO:0000313" key="6">
    <source>
        <dbReference type="EMBL" id="TVT56834.1"/>
    </source>
</evidence>
<dbReference type="InterPro" id="IPR049445">
    <property type="entry name" value="TetR_SbtR-like_C"/>
</dbReference>
<dbReference type="GO" id="GO:0003700">
    <property type="term" value="F:DNA-binding transcription factor activity"/>
    <property type="evidence" value="ECO:0007669"/>
    <property type="project" value="TreeGrafter"/>
</dbReference>
<dbReference type="InterPro" id="IPR009057">
    <property type="entry name" value="Homeodomain-like_sf"/>
</dbReference>
<dbReference type="GO" id="GO:0000976">
    <property type="term" value="F:transcription cis-regulatory region binding"/>
    <property type="evidence" value="ECO:0007669"/>
    <property type="project" value="TreeGrafter"/>
</dbReference>
<keyword evidence="2 4" id="KW-0238">DNA-binding</keyword>
<evidence type="ECO:0000313" key="7">
    <source>
        <dbReference type="Proteomes" id="UP000320011"/>
    </source>
</evidence>
<keyword evidence="1" id="KW-0805">Transcription regulation</keyword>
<dbReference type="SUPFAM" id="SSF48498">
    <property type="entry name" value="Tetracyclin repressor-like, C-terminal domain"/>
    <property type="match status" value="1"/>
</dbReference>
<sequence>MRADARRNYERIVAAAREAFTELGPETAPLDDIARRAHVGAGTLYRHFPSREALMEAVYRDDIERVSNLAYELLETRPPGQALGEWMRAQIAFVLQKRGLATSLKAALDRNGETFASCKTMISEAAAALLKAATEAGAVRTDIEPGDLLRMGHAIGLATEATPEATERLITVVLDGLRPPQGPATGS</sequence>
<dbReference type="OrthoDB" id="9795011at2"/>
<reference evidence="6 7" key="1">
    <citation type="submission" date="2019-07" db="EMBL/GenBank/DDBJ databases">
        <authorList>
            <person name="Duangmal K."/>
            <person name="Teo W.F.A."/>
        </authorList>
    </citation>
    <scope>NUCLEOTIDE SEQUENCE [LARGE SCALE GENOMIC DNA]</scope>
    <source>
        <strain evidence="6 7">TBRC 6029</strain>
    </source>
</reference>
<dbReference type="InterPro" id="IPR036271">
    <property type="entry name" value="Tet_transcr_reg_TetR-rel_C_sf"/>
</dbReference>